<accession>A0A5B1LK12</accession>
<sequence length="339" mass="34158">MLLAQTRRARGHRVPAIAAVSAALLVLTAGCGGGSDSDKSDDKPTVSDTPSEADLATAAAAFSAAHTTFQADFEAGTALSAGDAATLEDRTAAVRAVRTAYYDFDAAIREIAMPADLTADVNALLTAIGTAIAKFDILGAVTTDEAFTEANVPATDAYVAADAALQTVLVDLGLAEETPTPTPTPTAPESPTSTQTPVDAPYIDGTSVTDAAAWRDDLLSIGAANVDPDVFASSGSYGIVESWVAAFPDLLPVNGIEGDQIEAPASGVSGFTIYTVDDKDLPSATNPLYLAFAVKDASGACAGGILIGYPSPSTGRPVDVPAGEDCTSATVAAVGDLSP</sequence>
<organism evidence="2 3">
    <name type="scientific">Nocardioides humilatus</name>
    <dbReference type="NCBI Taxonomy" id="2607660"/>
    <lineage>
        <taxon>Bacteria</taxon>
        <taxon>Bacillati</taxon>
        <taxon>Actinomycetota</taxon>
        <taxon>Actinomycetes</taxon>
        <taxon>Propionibacteriales</taxon>
        <taxon>Nocardioidaceae</taxon>
        <taxon>Nocardioides</taxon>
    </lineage>
</organism>
<proteinExistence type="predicted"/>
<reference evidence="2 3" key="2">
    <citation type="submission" date="2019-09" db="EMBL/GenBank/DDBJ databases">
        <authorList>
            <person name="Jin C."/>
        </authorList>
    </citation>
    <scope>NUCLEOTIDE SEQUENCE [LARGE SCALE GENOMIC DNA]</scope>
    <source>
        <strain evidence="2 3">BN130099</strain>
    </source>
</reference>
<evidence type="ECO:0000313" key="2">
    <source>
        <dbReference type="EMBL" id="KAA1421051.1"/>
    </source>
</evidence>
<name>A0A5B1LK12_9ACTN</name>
<dbReference type="EMBL" id="VUJV01000001">
    <property type="protein sequence ID" value="KAA1421051.1"/>
    <property type="molecule type" value="Genomic_DNA"/>
</dbReference>
<evidence type="ECO:0000313" key="3">
    <source>
        <dbReference type="Proteomes" id="UP000325003"/>
    </source>
</evidence>
<dbReference type="PROSITE" id="PS51257">
    <property type="entry name" value="PROKAR_LIPOPROTEIN"/>
    <property type="match status" value="1"/>
</dbReference>
<dbReference type="RefSeq" id="WP_149726511.1">
    <property type="nucleotide sequence ID" value="NZ_VUJV01000001.1"/>
</dbReference>
<reference evidence="2 3" key="1">
    <citation type="submission" date="2019-09" db="EMBL/GenBank/DDBJ databases">
        <title>Nocardioides panacisoli sp. nov., isolated from the soil of a ginseng field.</title>
        <authorList>
            <person name="Cho C."/>
        </authorList>
    </citation>
    <scope>NUCLEOTIDE SEQUENCE [LARGE SCALE GENOMIC DNA]</scope>
    <source>
        <strain evidence="2 3">BN130099</strain>
    </source>
</reference>
<keyword evidence="3" id="KW-1185">Reference proteome</keyword>
<feature type="region of interest" description="Disordered" evidence="1">
    <location>
        <begin position="176"/>
        <end position="201"/>
    </location>
</feature>
<dbReference type="AlphaFoldDB" id="A0A5B1LK12"/>
<evidence type="ECO:0000256" key="1">
    <source>
        <dbReference type="SAM" id="MobiDB-lite"/>
    </source>
</evidence>
<gene>
    <name evidence="2" type="ORF">F0U44_01615</name>
</gene>
<dbReference type="Proteomes" id="UP000325003">
    <property type="component" value="Unassembled WGS sequence"/>
</dbReference>
<comment type="caution">
    <text evidence="2">The sequence shown here is derived from an EMBL/GenBank/DDBJ whole genome shotgun (WGS) entry which is preliminary data.</text>
</comment>
<protein>
    <submittedName>
        <fullName evidence="2">Uncharacterized protein</fullName>
    </submittedName>
</protein>